<dbReference type="PANTHER" id="PTHR32432:SF3">
    <property type="entry name" value="ETHANOLAMINE UTILIZATION PROTEIN EUTJ"/>
    <property type="match status" value="1"/>
</dbReference>
<dbReference type="PANTHER" id="PTHR32432">
    <property type="entry name" value="CELL DIVISION PROTEIN FTSA-RELATED"/>
    <property type="match status" value="1"/>
</dbReference>
<dbReference type="EMBL" id="AP018738">
    <property type="protein sequence ID" value="BBE50004.1"/>
    <property type="molecule type" value="Genomic_DNA"/>
</dbReference>
<dbReference type="KEGG" id="fam:OYT1_ch0431"/>
<organism evidence="1 2">
    <name type="scientific">Ferriphaselus amnicola</name>
    <dbReference type="NCBI Taxonomy" id="1188319"/>
    <lineage>
        <taxon>Bacteria</taxon>
        <taxon>Pseudomonadati</taxon>
        <taxon>Pseudomonadota</taxon>
        <taxon>Betaproteobacteria</taxon>
        <taxon>Nitrosomonadales</taxon>
        <taxon>Gallionellaceae</taxon>
        <taxon>Ferriphaselus</taxon>
    </lineage>
</organism>
<dbReference type="STRING" id="1188319.OYT1_00321"/>
<keyword evidence="2" id="KW-1185">Reference proteome</keyword>
<reference evidence="1 2" key="1">
    <citation type="submission" date="2018-06" db="EMBL/GenBank/DDBJ databases">
        <title>OYT1 Genome Sequencing.</title>
        <authorList>
            <person name="Kato S."/>
            <person name="Itoh T."/>
            <person name="Ohkuma M."/>
        </authorList>
    </citation>
    <scope>NUCLEOTIDE SEQUENCE [LARGE SCALE GENOMIC DNA]</scope>
    <source>
        <strain evidence="1 2">OYT1</strain>
    </source>
</reference>
<accession>A0A2Z6G9D7</accession>
<dbReference type="InterPro" id="IPR043129">
    <property type="entry name" value="ATPase_NBD"/>
</dbReference>
<name>A0A2Z6G9D7_9PROT</name>
<sequence length="315" mass="34685">MAIGFLTRLFSRADTGWVAIGISGGGVSLAQVEFTGGMPRVVQCSYHPMPKVSSGALEKLAGEFRLSRQRVTTLLAANEYQIMPVEAPAVPADELNSAIRWLIKDGLNFDVDAVTLDVIRIPSGHSREGQGQSYYAVAAPNDTIRKRTTLLESARIPLRVIDVPEMAQRNLATLYESAGEAVMMLVADNSGTALTVSSDGELYLSRHVDIGVYKLDDGNTYQRQQAWDGLAREAQRSLEYFERQFELKVGKLVISLRGEMYGREMLEEQLGIPVERVRLADVLDISAVPRLADPDFASTMLLLIGAALRQERRAL</sequence>
<dbReference type="SUPFAM" id="SSF53067">
    <property type="entry name" value="Actin-like ATPase domain"/>
    <property type="match status" value="1"/>
</dbReference>
<dbReference type="RefSeq" id="WP_062625557.1">
    <property type="nucleotide sequence ID" value="NZ_AP018738.1"/>
</dbReference>
<proteinExistence type="predicted"/>
<dbReference type="AlphaFoldDB" id="A0A2Z6G9D7"/>
<evidence type="ECO:0000313" key="1">
    <source>
        <dbReference type="EMBL" id="BBE50004.1"/>
    </source>
</evidence>
<gene>
    <name evidence="1" type="ORF">OYT1_ch0431</name>
</gene>
<dbReference type="OrthoDB" id="5296002at2"/>
<dbReference type="Gene3D" id="3.30.420.40">
    <property type="match status" value="2"/>
</dbReference>
<dbReference type="Proteomes" id="UP000033070">
    <property type="component" value="Chromosome"/>
</dbReference>
<protein>
    <submittedName>
        <fullName evidence="1">Mannose-sensitive agglutinin biogenesis protein MshI</fullName>
    </submittedName>
</protein>
<evidence type="ECO:0000313" key="2">
    <source>
        <dbReference type="Proteomes" id="UP000033070"/>
    </source>
</evidence>
<dbReference type="InterPro" id="IPR050696">
    <property type="entry name" value="FtsA/MreB"/>
</dbReference>
<dbReference type="Gene3D" id="3.30.1490.300">
    <property type="match status" value="1"/>
</dbReference>